<gene>
    <name evidence="1" type="ORF">G2W53_010408</name>
</gene>
<evidence type="ECO:0000313" key="2">
    <source>
        <dbReference type="Proteomes" id="UP000634136"/>
    </source>
</evidence>
<name>A0A834X071_9FABA</name>
<accession>A0A834X071</accession>
<sequence length="101" mass="11773">MGLVIAWKVCQLMSKHILNQKSRLNLKRIQEVQVQMCCCTSESNRSLCVIFWNPSGFNARMGLLTALEKYKFKRVVAQVSRTDHFALYLGIRVDLMFEWDS</sequence>
<dbReference type="Proteomes" id="UP000634136">
    <property type="component" value="Unassembled WGS sequence"/>
</dbReference>
<dbReference type="EMBL" id="JAAIUW010000004">
    <property type="protein sequence ID" value="KAF7835549.1"/>
    <property type="molecule type" value="Genomic_DNA"/>
</dbReference>
<reference evidence="1" key="1">
    <citation type="submission" date="2020-09" db="EMBL/GenBank/DDBJ databases">
        <title>Genome-Enabled Discovery of Anthraquinone Biosynthesis in Senna tora.</title>
        <authorList>
            <person name="Kang S.-H."/>
            <person name="Pandey R.P."/>
            <person name="Lee C.-M."/>
            <person name="Sim J.-S."/>
            <person name="Jeong J.-T."/>
            <person name="Choi B.-S."/>
            <person name="Jung M."/>
            <person name="Ginzburg D."/>
            <person name="Zhao K."/>
            <person name="Won S.Y."/>
            <person name="Oh T.-J."/>
            <person name="Yu Y."/>
            <person name="Kim N.-H."/>
            <person name="Lee O.R."/>
            <person name="Lee T.-H."/>
            <person name="Bashyal P."/>
            <person name="Kim T.-S."/>
            <person name="Lee W.-H."/>
            <person name="Kawkins C."/>
            <person name="Kim C.-K."/>
            <person name="Kim J.S."/>
            <person name="Ahn B.O."/>
            <person name="Rhee S.Y."/>
            <person name="Sohng J.K."/>
        </authorList>
    </citation>
    <scope>NUCLEOTIDE SEQUENCE</scope>
    <source>
        <tissue evidence="1">Leaf</tissue>
    </source>
</reference>
<organism evidence="1 2">
    <name type="scientific">Senna tora</name>
    <dbReference type="NCBI Taxonomy" id="362788"/>
    <lineage>
        <taxon>Eukaryota</taxon>
        <taxon>Viridiplantae</taxon>
        <taxon>Streptophyta</taxon>
        <taxon>Embryophyta</taxon>
        <taxon>Tracheophyta</taxon>
        <taxon>Spermatophyta</taxon>
        <taxon>Magnoliopsida</taxon>
        <taxon>eudicotyledons</taxon>
        <taxon>Gunneridae</taxon>
        <taxon>Pentapetalae</taxon>
        <taxon>rosids</taxon>
        <taxon>fabids</taxon>
        <taxon>Fabales</taxon>
        <taxon>Fabaceae</taxon>
        <taxon>Caesalpinioideae</taxon>
        <taxon>Cassia clade</taxon>
        <taxon>Senna</taxon>
    </lineage>
</organism>
<evidence type="ECO:0000313" key="1">
    <source>
        <dbReference type="EMBL" id="KAF7835549.1"/>
    </source>
</evidence>
<keyword evidence="2" id="KW-1185">Reference proteome</keyword>
<comment type="caution">
    <text evidence="1">The sequence shown here is derived from an EMBL/GenBank/DDBJ whole genome shotgun (WGS) entry which is preliminary data.</text>
</comment>
<proteinExistence type="predicted"/>
<protein>
    <submittedName>
        <fullName evidence="1">Uncharacterized protein</fullName>
    </submittedName>
</protein>
<dbReference type="AlphaFoldDB" id="A0A834X071"/>